<reference evidence="4 5" key="1">
    <citation type="journal article" date="2019" name="Gigascience">
        <title>Whole-genome sequence of the oriental lung fluke Paragonimus westermani.</title>
        <authorList>
            <person name="Oey H."/>
            <person name="Zakrzewski M."/>
            <person name="Narain K."/>
            <person name="Devi K.R."/>
            <person name="Agatsuma T."/>
            <person name="Nawaratna S."/>
            <person name="Gobert G.N."/>
            <person name="Jones M.K."/>
            <person name="Ragan M.A."/>
            <person name="McManus D.P."/>
            <person name="Krause L."/>
        </authorList>
    </citation>
    <scope>NUCLEOTIDE SEQUENCE [LARGE SCALE GENOMIC DNA]</scope>
    <source>
        <strain evidence="4 5">IND2009</strain>
    </source>
</reference>
<comment type="caution">
    <text evidence="4">The sequence shown here is derived from an EMBL/GenBank/DDBJ whole genome shotgun (WGS) entry which is preliminary data.</text>
</comment>
<organism evidence="4 5">
    <name type="scientific">Paragonimus westermani</name>
    <dbReference type="NCBI Taxonomy" id="34504"/>
    <lineage>
        <taxon>Eukaryota</taxon>
        <taxon>Metazoa</taxon>
        <taxon>Spiralia</taxon>
        <taxon>Lophotrochozoa</taxon>
        <taxon>Platyhelminthes</taxon>
        <taxon>Trematoda</taxon>
        <taxon>Digenea</taxon>
        <taxon>Plagiorchiida</taxon>
        <taxon>Troglotremata</taxon>
        <taxon>Troglotrematidae</taxon>
        <taxon>Paragonimus</taxon>
    </lineage>
</organism>
<feature type="coiled-coil region" evidence="1">
    <location>
        <begin position="926"/>
        <end position="974"/>
    </location>
</feature>
<keyword evidence="1" id="KW-0175">Coiled coil</keyword>
<evidence type="ECO:0000313" key="5">
    <source>
        <dbReference type="Proteomes" id="UP000324629"/>
    </source>
</evidence>
<accession>A0A5J4NK10</accession>
<feature type="compositionally biased region" description="Polar residues" evidence="2">
    <location>
        <begin position="1342"/>
        <end position="1359"/>
    </location>
</feature>
<dbReference type="GO" id="GO:0032982">
    <property type="term" value="C:myosin filament"/>
    <property type="evidence" value="ECO:0007669"/>
    <property type="project" value="TreeGrafter"/>
</dbReference>
<dbReference type="PANTHER" id="PTHR45615:SF40">
    <property type="entry name" value="MYOSIN HEAVY CHAIN, NON-MUSCLE"/>
    <property type="match status" value="1"/>
</dbReference>
<gene>
    <name evidence="4" type="ORF">DEA37_0008140</name>
</gene>
<feature type="non-terminal residue" evidence="4">
    <location>
        <position position="1862"/>
    </location>
</feature>
<dbReference type="GO" id="GO:0016460">
    <property type="term" value="C:myosin II complex"/>
    <property type="evidence" value="ECO:0007669"/>
    <property type="project" value="TreeGrafter"/>
</dbReference>
<feature type="coiled-coil region" evidence="1">
    <location>
        <begin position="326"/>
        <end position="505"/>
    </location>
</feature>
<evidence type="ECO:0000256" key="2">
    <source>
        <dbReference type="SAM" id="MobiDB-lite"/>
    </source>
</evidence>
<name>A0A5J4NK10_9TREM</name>
<keyword evidence="5" id="KW-1185">Reference proteome</keyword>
<dbReference type="EMBL" id="QNGE01002239">
    <property type="protein sequence ID" value="KAA3675926.1"/>
    <property type="molecule type" value="Genomic_DNA"/>
</dbReference>
<evidence type="ECO:0000256" key="3">
    <source>
        <dbReference type="SAM" id="SignalP"/>
    </source>
</evidence>
<protein>
    <submittedName>
        <fullName evidence="4">Uncharacterized protein</fullName>
    </submittedName>
</protein>
<feature type="region of interest" description="Disordered" evidence="2">
    <location>
        <begin position="101"/>
        <end position="120"/>
    </location>
</feature>
<sequence length="1862" mass="207172">MYGLCLLVLITCLQSQSKQLFIDAALDLDCETQNLIFHLLHEPMTQLSTDQCLTRESVVSGFHKPMPSPQTLAAQAGTLDHTRTVYSSNLGLPEQNELQATPVKSVSNHPSTRQSWCGSHDRQLHPDNADLYSDPLCHSWTAGLRIDPVCSSPTDSNSKKVDPPDGILFRVPQFVCPRKMKPSECVPVVKSSHATVSVKMVNFTDDRDEPDTTARSYNDFRYEQHHLDTRLPCPSSSSPSMPVRYRTLDVASSKPCRPTDLSLHVSTTTHRYNSQSSLPNSMATSLADLSDYTSGHKQQLHHSLASPLTSVKHLLDSPLWAQKMRLRETERERRRLLSELDKERAYRDEVENVVVELRSQLDEARVRATEAEAKATRMSRDLAALQDQTDELNACRSELALREDEIASLKQRLNSFQNLLSHSRKLEVENANLHQECADHRQKIEQLSGKLSEIKDRQLVCSEVETLRSKLRDVEAQLAQQLLDSENVQRDARRQQELLNQLKLQQSLTQKRRERNNRQTTIDVYTTNLGDIDDKLASVRSAGNVSEIEFEDPMLANSQTQHNGPSKLVSNEDTSKMLTLSQDLSAVRSGENLGSVLETELQSANAHIARLQTQLSCTLDKLSVSEEVIQDLTERVNLMTTDLSALSVQRELDNENAKLMEDQFANFQSDFATLEARLAWSRVCDVSVDANSEAQLKVHTEITDHLRNLGAGLSEPLDNLCRSIADQVENAWRRLVNHQTTLLSSLDRAQTDLRVSNEMLSSKASELNQALVKLNAQTEQHKQLKLTQEAEISSLELEKSNLQQQLHDKNTELNRIEDRIHSLETEKIMLERSLSELKLRTDSELSSSKQLLDQATQRLRELEVEITSYREKPDQEDIGIQANGSFTSLPLSVLASESLEHLDEDVSPDGPDEDLSPPCDMSHTAYEALAADRRGLSDELVRLHDELSEANLYAQQFEQLNSDLQQKLALTESALQQQTILCTRAQENWAIAERKDRAIEEHLTRLRIQHAAELESLRAELLPQISRSRSEASATAAQIEVVRKKFEIEREDLKRKLLEVTNELERITADRDLLTDRNADLQRELMTTRSLVESIRRNQIESPKRASFKNGFDQPNGMARPVEKGRSNDSVEHWLETTRAVSHRKRLSEGATVRGNGVQSTGSSEYSATGDESSHSGPLSFYAANGTHHMLNGSIENPPGSRSAMYCVRGQKKSQRKARPHSIAEELARLTSRTAMLETVALALTQEKDHRQSSAHLTVGPHTNTPVTYPALNSQHQQRRTQTLHFNAAEDPNKRHSASVDAAASAYSFGLPMSQPNPASAPVVLPTVVRNHTEQDLDTDADSSAYTDLSQVSPVSRTGVTVGAGDLSRLSNSRVPLKSESAHPLRDTSNGSRSATTYADLRPNSGSTGTQWTSRSSPKPAIEINDADPADPERISELHRRNRLQPMHLRTSYPVETQTIEPEKVADALGHFSVTHQKIPLLRLQKQRIGTRRKSSTTPTTVLSSLLEDHGNVLREVDEDNTIQANLPSATDSSSRPNEPRLKFAEQFVSTDIDSPLAAGYQPMPNNLQAITDALIAASYDPSAMAGALAAELRRSSAVAPNTSRLADSSRSHQRVQSDRSASRVPAQNIDASHDGRPYSSAKSPSHLVSLPKQLTFTDENINPPTTGSVHANGPNWKRDEFLRPAAPAPRTIMTTHGKDRIRESQYGSGEDSEDSLSAASSVRSSHSSIAFEIPNEPVAGKSRRIPAPRSISGFSGHRGRGSKTEFSKRTSSVTASSENRLFSTVPTNVASLFLPSAIPNEESFVSLETPLQRNPKSVVIVASLCTDRMAYATETFTSHRLARCKDPVDVPHMLRVESRKS</sequence>
<feature type="region of interest" description="Disordered" evidence="2">
    <location>
        <begin position="1657"/>
        <end position="1676"/>
    </location>
</feature>
<feature type="region of interest" description="Disordered" evidence="2">
    <location>
        <begin position="1106"/>
        <end position="1129"/>
    </location>
</feature>
<feature type="compositionally biased region" description="Polar residues" evidence="2">
    <location>
        <begin position="1404"/>
        <end position="1417"/>
    </location>
</feature>
<dbReference type="GO" id="GO:0000146">
    <property type="term" value="F:microfilament motor activity"/>
    <property type="evidence" value="ECO:0007669"/>
    <property type="project" value="TreeGrafter"/>
</dbReference>
<feature type="compositionally biased region" description="Polar residues" evidence="2">
    <location>
        <begin position="1157"/>
        <end position="1177"/>
    </location>
</feature>
<evidence type="ECO:0000256" key="1">
    <source>
        <dbReference type="SAM" id="Coils"/>
    </source>
</evidence>
<feature type="coiled-coil region" evidence="1">
    <location>
        <begin position="757"/>
        <end position="872"/>
    </location>
</feature>
<keyword evidence="3" id="KW-0732">Signal</keyword>
<feature type="region of interest" description="Disordered" evidence="2">
    <location>
        <begin position="1600"/>
        <end position="1647"/>
    </location>
</feature>
<dbReference type="Proteomes" id="UP000324629">
    <property type="component" value="Unassembled WGS sequence"/>
</dbReference>
<feature type="chain" id="PRO_5023822167" evidence="3">
    <location>
        <begin position="16"/>
        <end position="1862"/>
    </location>
</feature>
<feature type="compositionally biased region" description="Basic and acidic residues" evidence="2">
    <location>
        <begin position="1608"/>
        <end position="1622"/>
    </location>
</feature>
<dbReference type="GO" id="GO:0005737">
    <property type="term" value="C:cytoplasm"/>
    <property type="evidence" value="ECO:0007669"/>
    <property type="project" value="TreeGrafter"/>
</dbReference>
<evidence type="ECO:0000313" key="4">
    <source>
        <dbReference type="EMBL" id="KAA3675926.1"/>
    </source>
</evidence>
<feature type="compositionally biased region" description="Polar residues" evidence="2">
    <location>
        <begin position="101"/>
        <end position="117"/>
    </location>
</feature>
<feature type="region of interest" description="Disordered" evidence="2">
    <location>
        <begin position="1685"/>
        <end position="1722"/>
    </location>
</feature>
<proteinExistence type="predicted"/>
<feature type="coiled-coil region" evidence="1">
    <location>
        <begin position="1036"/>
        <end position="1098"/>
    </location>
</feature>
<feature type="region of interest" description="Disordered" evidence="2">
    <location>
        <begin position="1336"/>
        <end position="1432"/>
    </location>
</feature>
<dbReference type="GO" id="GO:0051015">
    <property type="term" value="F:actin filament binding"/>
    <property type="evidence" value="ECO:0007669"/>
    <property type="project" value="TreeGrafter"/>
</dbReference>
<feature type="compositionally biased region" description="Polar residues" evidence="2">
    <location>
        <begin position="1387"/>
        <end position="1397"/>
    </location>
</feature>
<feature type="region of interest" description="Disordered" evidence="2">
    <location>
        <begin position="1141"/>
        <end position="1180"/>
    </location>
</feature>
<feature type="compositionally biased region" description="Polar residues" evidence="2">
    <location>
        <begin position="1657"/>
        <end position="1670"/>
    </location>
</feature>
<feature type="region of interest" description="Disordered" evidence="2">
    <location>
        <begin position="1738"/>
        <end position="1772"/>
    </location>
</feature>
<feature type="signal peptide" evidence="3">
    <location>
        <begin position="1"/>
        <end position="15"/>
    </location>
</feature>
<dbReference type="PANTHER" id="PTHR45615">
    <property type="entry name" value="MYOSIN HEAVY CHAIN, NON-MUSCLE"/>
    <property type="match status" value="1"/>
</dbReference>